<name>A0A7X9U3L6_9GAMM</name>
<gene>
    <name evidence="1" type="ORF">HHL01_02010</name>
</gene>
<comment type="caution">
    <text evidence="1">The sequence shown here is derived from an EMBL/GenBank/DDBJ whole genome shotgun (WGS) entry which is preliminary data.</text>
</comment>
<evidence type="ECO:0000313" key="2">
    <source>
        <dbReference type="Proteomes" id="UP000519126"/>
    </source>
</evidence>
<accession>A0A7X9U3L6</accession>
<organism evidence="1 2">
    <name type="scientific">Pseudoalteromonas arctica</name>
    <dbReference type="NCBI Taxonomy" id="394751"/>
    <lineage>
        <taxon>Bacteria</taxon>
        <taxon>Pseudomonadati</taxon>
        <taxon>Pseudomonadota</taxon>
        <taxon>Gammaproteobacteria</taxon>
        <taxon>Alteromonadales</taxon>
        <taxon>Pseudoalteromonadaceae</taxon>
        <taxon>Pseudoalteromonas</taxon>
    </lineage>
</organism>
<proteinExistence type="predicted"/>
<reference evidence="1 2" key="1">
    <citation type="submission" date="2020-04" db="EMBL/GenBank/DDBJ databases">
        <title>Genome Sequencing and Assembley of Pseudoalteromonas artica.</title>
        <authorList>
            <person name="Akerly B."/>
            <person name="Cook G."/>
        </authorList>
    </citation>
    <scope>NUCLEOTIDE SEQUENCE [LARGE SCALE GENOMIC DNA]</scope>
    <source>
        <strain evidence="1 2">NEC-BIFX-0059</strain>
    </source>
</reference>
<evidence type="ECO:0000313" key="1">
    <source>
        <dbReference type="EMBL" id="NMF46960.1"/>
    </source>
</evidence>
<dbReference type="EMBL" id="JABBCX010000001">
    <property type="protein sequence ID" value="NMF46960.1"/>
    <property type="molecule type" value="Genomic_DNA"/>
</dbReference>
<dbReference type="AlphaFoldDB" id="A0A7X9U3L6"/>
<dbReference type="Proteomes" id="UP000519126">
    <property type="component" value="Unassembled WGS sequence"/>
</dbReference>
<protein>
    <submittedName>
        <fullName evidence="1">Uncharacterized protein</fullName>
    </submittedName>
</protein>
<sequence>MKIEKKPLLKAKIIAVLLKISNDKGEVDFKSDMIKQLWDIKGANEDRLWELNEVGAIWFEQIGEDGFAPIVMCSTNEKTYEHLLNCLAQLSNDQSLLNDRVSSLLNHDPKKLMGDISQTKNHINEAKEQIGKNELLKPLQAPLNDIERHFDSISRVAENYDDVYKNILKPVQEEGKSGVKATVRWAIISIVASWLLTNYSTIRSLVGSFAS</sequence>
<dbReference type="RefSeq" id="WP_170070876.1">
    <property type="nucleotide sequence ID" value="NZ_JABBCX010000001.1"/>
</dbReference>